<dbReference type="PANTHER" id="PTHR46602:SF11">
    <property type="entry name" value="ZINC FINGER-XS DOMAIN PROTEIN-RELATED"/>
    <property type="match status" value="1"/>
</dbReference>
<evidence type="ECO:0000313" key="2">
    <source>
        <dbReference type="EMBL" id="PWA35933.1"/>
    </source>
</evidence>
<protein>
    <submittedName>
        <fullName evidence="2">Zinc finger-XS domain-containing protein</fullName>
    </submittedName>
</protein>
<dbReference type="GO" id="GO:0031047">
    <property type="term" value="P:regulatory ncRNA-mediated gene silencing"/>
    <property type="evidence" value="ECO:0007669"/>
    <property type="project" value="InterPro"/>
</dbReference>
<organism evidence="2 3">
    <name type="scientific">Artemisia annua</name>
    <name type="common">Sweet wormwood</name>
    <dbReference type="NCBI Taxonomy" id="35608"/>
    <lineage>
        <taxon>Eukaryota</taxon>
        <taxon>Viridiplantae</taxon>
        <taxon>Streptophyta</taxon>
        <taxon>Embryophyta</taxon>
        <taxon>Tracheophyta</taxon>
        <taxon>Spermatophyta</taxon>
        <taxon>Magnoliopsida</taxon>
        <taxon>eudicotyledons</taxon>
        <taxon>Gunneridae</taxon>
        <taxon>Pentapetalae</taxon>
        <taxon>asterids</taxon>
        <taxon>campanulids</taxon>
        <taxon>Asterales</taxon>
        <taxon>Asteraceae</taxon>
        <taxon>Asteroideae</taxon>
        <taxon>Anthemideae</taxon>
        <taxon>Artemisiinae</taxon>
        <taxon>Artemisia</taxon>
    </lineage>
</organism>
<dbReference type="Pfam" id="PF00400">
    <property type="entry name" value="WD40"/>
    <property type="match status" value="1"/>
</dbReference>
<sequence length="498" mass="56222">MYVIARYLTDQDWIVGELLQPVGYLKVETFLGHTSPISSCKFSTSGDKIASASVDGTMLLELTKMLLRIGECIFLVDVLKCLRRQVQTRLRPFRCLSSMMCIVTRGQLEVCLMAVSEKVKHAPFTIELWFKESLIINPPYGKSNKASKPVYIEYFSSIILKNGETKLNGCRRQVQTPSRPFRCLSSMMCIVTRCQLEVCLMVVSEKVKHAPFTIELWFKESLIINPPCGKSNKASKPGFLMHEMTTGENDQNASTDVEELNQGLGNMSLKSGKNGWECLTEGWVTGDGSRHERTTWGGKKTGEQTDDVPEGDNEFNLYDAIDSDDEIVSDDNDSDDSQMSHDSRKKHPYFVELFDSLNEFTANQINEPIRQWHFPACRDGPVCHTEVLILSEKLHSVTSQFDQIRAAHFQEAINRAMPTRKPKRALEKTSTDISYSSNSRESRESTSSERPEIMVLLATSMLVEIKGSKERTEDAKDVGALREAKAKMEKHVEELNGD</sequence>
<accession>A0A2U1KH29</accession>
<feature type="region of interest" description="Disordered" evidence="1">
    <location>
        <begin position="418"/>
        <end position="451"/>
    </location>
</feature>
<dbReference type="PANTHER" id="PTHR46602">
    <property type="entry name" value="PROTEIN SUPPRESSOR OF GENE SILENCING 3"/>
    <property type="match status" value="1"/>
</dbReference>
<dbReference type="Proteomes" id="UP000245207">
    <property type="component" value="Unassembled WGS sequence"/>
</dbReference>
<dbReference type="InterPro" id="IPR001680">
    <property type="entry name" value="WD40_rpt"/>
</dbReference>
<gene>
    <name evidence="2" type="ORF">CTI12_AA604880</name>
</gene>
<feature type="compositionally biased region" description="Acidic residues" evidence="1">
    <location>
        <begin position="304"/>
        <end position="313"/>
    </location>
</feature>
<dbReference type="AlphaFoldDB" id="A0A2U1KH29"/>
<reference evidence="2 3" key="1">
    <citation type="journal article" date="2018" name="Mol. Plant">
        <title>The genome of Artemisia annua provides insight into the evolution of Asteraceae family and artemisinin biosynthesis.</title>
        <authorList>
            <person name="Shen Q."/>
            <person name="Zhang L."/>
            <person name="Liao Z."/>
            <person name="Wang S."/>
            <person name="Yan T."/>
            <person name="Shi P."/>
            <person name="Liu M."/>
            <person name="Fu X."/>
            <person name="Pan Q."/>
            <person name="Wang Y."/>
            <person name="Lv Z."/>
            <person name="Lu X."/>
            <person name="Zhang F."/>
            <person name="Jiang W."/>
            <person name="Ma Y."/>
            <person name="Chen M."/>
            <person name="Hao X."/>
            <person name="Li L."/>
            <person name="Tang Y."/>
            <person name="Lv G."/>
            <person name="Zhou Y."/>
            <person name="Sun X."/>
            <person name="Brodelius P.E."/>
            <person name="Rose J.K.C."/>
            <person name="Tang K."/>
        </authorList>
    </citation>
    <scope>NUCLEOTIDE SEQUENCE [LARGE SCALE GENOMIC DNA]</scope>
    <source>
        <strain evidence="3">cv. Huhao1</strain>
        <tissue evidence="2">Leaf</tissue>
    </source>
</reference>
<comment type="caution">
    <text evidence="2">The sequence shown here is derived from an EMBL/GenBank/DDBJ whole genome shotgun (WGS) entry which is preliminary data.</text>
</comment>
<dbReference type="InterPro" id="IPR015943">
    <property type="entry name" value="WD40/YVTN_repeat-like_dom_sf"/>
</dbReference>
<dbReference type="GO" id="GO:0051607">
    <property type="term" value="P:defense response to virus"/>
    <property type="evidence" value="ECO:0007669"/>
    <property type="project" value="InterPro"/>
</dbReference>
<dbReference type="InterPro" id="IPR044287">
    <property type="entry name" value="SGS3"/>
</dbReference>
<feature type="compositionally biased region" description="Basic and acidic residues" evidence="1">
    <location>
        <begin position="440"/>
        <end position="451"/>
    </location>
</feature>
<evidence type="ECO:0000256" key="1">
    <source>
        <dbReference type="SAM" id="MobiDB-lite"/>
    </source>
</evidence>
<proteinExistence type="predicted"/>
<name>A0A2U1KH29_ARTAN</name>
<keyword evidence="3" id="KW-1185">Reference proteome</keyword>
<dbReference type="SUPFAM" id="SSF50978">
    <property type="entry name" value="WD40 repeat-like"/>
    <property type="match status" value="1"/>
</dbReference>
<evidence type="ECO:0000313" key="3">
    <source>
        <dbReference type="Proteomes" id="UP000245207"/>
    </source>
</evidence>
<dbReference type="Gene3D" id="2.130.10.10">
    <property type="entry name" value="YVTN repeat-like/Quinoprotein amine dehydrogenase"/>
    <property type="match status" value="1"/>
</dbReference>
<feature type="region of interest" description="Disordered" evidence="1">
    <location>
        <begin position="289"/>
        <end position="313"/>
    </location>
</feature>
<dbReference type="EMBL" id="PKPP01019083">
    <property type="protein sequence ID" value="PWA35933.1"/>
    <property type="molecule type" value="Genomic_DNA"/>
</dbReference>
<dbReference type="InterPro" id="IPR036322">
    <property type="entry name" value="WD40_repeat_dom_sf"/>
</dbReference>